<comment type="caution">
    <text evidence="2">The sequence shown here is derived from an EMBL/GenBank/DDBJ whole genome shotgun (WGS) entry which is preliminary data.</text>
</comment>
<accession>A0A2M8EMW1</accession>
<dbReference type="Proteomes" id="UP000229756">
    <property type="component" value="Unassembled WGS sequence"/>
</dbReference>
<dbReference type="EMBL" id="PFSJ01000001">
    <property type="protein sequence ID" value="PJC24076.1"/>
    <property type="molecule type" value="Genomic_DNA"/>
</dbReference>
<organism evidence="2 3">
    <name type="scientific">candidate division WWE3 bacterium CG_4_9_14_0_2_um_filter_35_11</name>
    <dbReference type="NCBI Taxonomy" id="1975077"/>
    <lineage>
        <taxon>Bacteria</taxon>
        <taxon>Katanobacteria</taxon>
    </lineage>
</organism>
<dbReference type="AlphaFoldDB" id="A0A2M8EMW1"/>
<sequence>MASLGFSSFIPNPLEGTSAAENFATLSGSLNFSINALLYFLYAFSIVLIGWNFFQVIYSYYGAESDSTKNFEKLSGAFLNAFWISLGIMMMVGGRFLISNFVRLLGISDVENPFLHPL</sequence>
<keyword evidence="1" id="KW-0472">Membrane</keyword>
<proteinExistence type="predicted"/>
<protein>
    <submittedName>
        <fullName evidence="2">Uncharacterized protein</fullName>
    </submittedName>
</protein>
<keyword evidence="1" id="KW-0812">Transmembrane</keyword>
<evidence type="ECO:0000313" key="3">
    <source>
        <dbReference type="Proteomes" id="UP000229756"/>
    </source>
</evidence>
<evidence type="ECO:0000256" key="1">
    <source>
        <dbReference type="SAM" id="Phobius"/>
    </source>
</evidence>
<reference evidence="3" key="1">
    <citation type="submission" date="2017-09" db="EMBL/GenBank/DDBJ databases">
        <title>Depth-based differentiation of microbial function through sediment-hosted aquifers and enrichment of novel symbionts in the deep terrestrial subsurface.</title>
        <authorList>
            <person name="Probst A.J."/>
            <person name="Ladd B."/>
            <person name="Jarett J.K."/>
            <person name="Geller-Mcgrath D.E."/>
            <person name="Sieber C.M.K."/>
            <person name="Emerson J.B."/>
            <person name="Anantharaman K."/>
            <person name="Thomas B.C."/>
            <person name="Malmstrom R."/>
            <person name="Stieglmeier M."/>
            <person name="Klingl A."/>
            <person name="Woyke T."/>
            <person name="Ryan C.M."/>
            <person name="Banfield J.F."/>
        </authorList>
    </citation>
    <scope>NUCLEOTIDE SEQUENCE [LARGE SCALE GENOMIC DNA]</scope>
</reference>
<keyword evidence="1" id="KW-1133">Transmembrane helix</keyword>
<feature type="transmembrane region" description="Helical" evidence="1">
    <location>
        <begin position="36"/>
        <end position="58"/>
    </location>
</feature>
<evidence type="ECO:0000313" key="2">
    <source>
        <dbReference type="EMBL" id="PJC24076.1"/>
    </source>
</evidence>
<feature type="transmembrane region" description="Helical" evidence="1">
    <location>
        <begin position="78"/>
        <end position="98"/>
    </location>
</feature>
<gene>
    <name evidence="2" type="ORF">CO058_00045</name>
</gene>
<name>A0A2M8EMW1_UNCKA</name>